<keyword evidence="5" id="KW-1185">Reference proteome</keyword>
<dbReference type="InterPro" id="IPR001647">
    <property type="entry name" value="HTH_TetR"/>
</dbReference>
<dbReference type="RefSeq" id="WP_328958706.1">
    <property type="nucleotide sequence ID" value="NZ_CP108110.1"/>
</dbReference>
<evidence type="ECO:0000256" key="2">
    <source>
        <dbReference type="PROSITE-ProRule" id="PRU00335"/>
    </source>
</evidence>
<gene>
    <name evidence="4" type="ORF">OHA16_37310</name>
</gene>
<organism evidence="4 5">
    <name type="scientific">Kitasatospora purpeofusca</name>
    <dbReference type="NCBI Taxonomy" id="67352"/>
    <lineage>
        <taxon>Bacteria</taxon>
        <taxon>Bacillati</taxon>
        <taxon>Actinomycetota</taxon>
        <taxon>Actinomycetes</taxon>
        <taxon>Kitasatosporales</taxon>
        <taxon>Streptomycetaceae</taxon>
        <taxon>Kitasatospora</taxon>
    </lineage>
</organism>
<dbReference type="Pfam" id="PF00440">
    <property type="entry name" value="TetR_N"/>
    <property type="match status" value="1"/>
</dbReference>
<sequence>MARTSAGHETRERLLRAAEELFATRGVAASLTKDIVRLAGQSNPSAVQYHFGSREGLLDAIMAARQERTERALAPRLPTLAEQDLPGLLDALVTAEATELRTEQGRRCLRISAQISHNSGVRTRTPHPTLAGGGYWRLITLVEQRISGLPEPIRLERLDLALTLIGAALADRAQQYLTGSTPLTDEETFLADLVAVSAAMLSAPTPSRSTS</sequence>
<accession>A0ABZ1UDJ2</accession>
<proteinExistence type="predicted"/>
<protein>
    <submittedName>
        <fullName evidence="4">TetR/AcrR family transcriptional regulator</fullName>
    </submittedName>
</protein>
<dbReference type="Gene3D" id="1.10.357.10">
    <property type="entry name" value="Tetracycline Repressor, domain 2"/>
    <property type="match status" value="1"/>
</dbReference>
<reference evidence="4" key="1">
    <citation type="submission" date="2022-10" db="EMBL/GenBank/DDBJ databases">
        <title>The complete genomes of actinobacterial strains from the NBC collection.</title>
        <authorList>
            <person name="Joergensen T.S."/>
            <person name="Alvarez Arevalo M."/>
            <person name="Sterndorff E.B."/>
            <person name="Faurdal D."/>
            <person name="Vuksanovic O."/>
            <person name="Mourched A.-S."/>
            <person name="Charusanti P."/>
            <person name="Shaw S."/>
            <person name="Blin K."/>
            <person name="Weber T."/>
        </authorList>
    </citation>
    <scope>NUCLEOTIDE SEQUENCE</scope>
    <source>
        <strain evidence="4">NBC_00222</strain>
    </source>
</reference>
<evidence type="ECO:0000313" key="5">
    <source>
        <dbReference type="Proteomes" id="UP001432222"/>
    </source>
</evidence>
<dbReference type="InterPro" id="IPR050109">
    <property type="entry name" value="HTH-type_TetR-like_transc_reg"/>
</dbReference>
<dbReference type="PANTHER" id="PTHR30055">
    <property type="entry name" value="HTH-TYPE TRANSCRIPTIONAL REGULATOR RUTR"/>
    <property type="match status" value="1"/>
</dbReference>
<evidence type="ECO:0000256" key="1">
    <source>
        <dbReference type="ARBA" id="ARBA00023125"/>
    </source>
</evidence>
<feature type="DNA-binding region" description="H-T-H motif" evidence="2">
    <location>
        <begin position="32"/>
        <end position="51"/>
    </location>
</feature>
<keyword evidence="1 2" id="KW-0238">DNA-binding</keyword>
<evidence type="ECO:0000259" key="3">
    <source>
        <dbReference type="PROSITE" id="PS50977"/>
    </source>
</evidence>
<dbReference type="InterPro" id="IPR009057">
    <property type="entry name" value="Homeodomain-like_sf"/>
</dbReference>
<dbReference type="Proteomes" id="UP001432222">
    <property type="component" value="Chromosome"/>
</dbReference>
<dbReference type="SUPFAM" id="SSF46689">
    <property type="entry name" value="Homeodomain-like"/>
    <property type="match status" value="1"/>
</dbReference>
<feature type="domain" description="HTH tetR-type" evidence="3">
    <location>
        <begin position="8"/>
        <end position="69"/>
    </location>
</feature>
<evidence type="ECO:0000313" key="4">
    <source>
        <dbReference type="EMBL" id="WUQ88156.1"/>
    </source>
</evidence>
<name>A0ABZ1UDJ2_9ACTN</name>
<dbReference type="PANTHER" id="PTHR30055:SF226">
    <property type="entry name" value="HTH-TYPE TRANSCRIPTIONAL REGULATOR PKSA"/>
    <property type="match status" value="1"/>
</dbReference>
<dbReference type="EMBL" id="CP108110">
    <property type="protein sequence ID" value="WUQ88156.1"/>
    <property type="molecule type" value="Genomic_DNA"/>
</dbReference>
<dbReference type="PROSITE" id="PS50977">
    <property type="entry name" value="HTH_TETR_2"/>
    <property type="match status" value="1"/>
</dbReference>